<dbReference type="EMBL" id="MN270969">
    <property type="protein sequence ID" value="QIM06776.1"/>
    <property type="molecule type" value="Genomic_DNA"/>
</dbReference>
<evidence type="ECO:0000313" key="3">
    <source>
        <dbReference type="EMBL" id="QIM07011.1"/>
    </source>
</evidence>
<dbReference type="Proteomes" id="UP000594644">
    <property type="component" value="Segment"/>
</dbReference>
<evidence type="ECO:0000313" key="12">
    <source>
        <dbReference type="EMBL" id="QIM09114.1"/>
    </source>
</evidence>
<dbReference type="Proteomes" id="UP000501235">
    <property type="component" value="Segment"/>
</dbReference>
<dbReference type="EMBL" id="MN270973">
    <property type="protein sequence ID" value="QIM07714.1"/>
    <property type="molecule type" value="Genomic_DNA"/>
</dbReference>
<name>A0A3G1EV45_ASF</name>
<evidence type="ECO:0000313" key="6">
    <source>
        <dbReference type="EMBL" id="QIM07714.1"/>
    </source>
</evidence>
<sequence>MRIYKIRISLSYCLSEKVSLGPVMENPYSVMLGFIMWSGLTSTFLNCESSRFRRSRNSRCIFVINIRLRMRRVSKRSFPICTKVGFCIPTPTCLTMDQGPSSRFCSVI</sequence>
<proteinExistence type="predicted"/>
<dbReference type="Proteomes" id="UP000500690">
    <property type="component" value="Segment"/>
</dbReference>
<evidence type="ECO:0000313" key="10">
    <source>
        <dbReference type="EMBL" id="QIM08648.1"/>
    </source>
</evidence>
<organismHost>
    <name type="scientific">Phacochoerus aethiopicus</name>
    <name type="common">Warthog</name>
    <dbReference type="NCBI Taxonomy" id="85517"/>
</organismHost>
<dbReference type="Proteomes" id="UP000502695">
    <property type="component" value="Segment"/>
</dbReference>
<evidence type="ECO:0000313" key="7">
    <source>
        <dbReference type="EMBL" id="QIM07947.1"/>
    </source>
</evidence>
<dbReference type="EMBL" id="MT932578">
    <property type="protein sequence ID" value="QPL11824.1"/>
    <property type="molecule type" value="Genomic_DNA"/>
</dbReference>
<evidence type="ECO:0000313" key="9">
    <source>
        <dbReference type="EMBL" id="QIM08415.1"/>
    </source>
</evidence>
<evidence type="ECO:0000313" key="14">
    <source>
        <dbReference type="EMBL" id="QPL11824.1"/>
    </source>
</evidence>
<dbReference type="Proteomes" id="UP000594565">
    <property type="component" value="Segment"/>
</dbReference>
<evidence type="ECO:0000313" key="5">
    <source>
        <dbReference type="EMBL" id="QIM07481.1"/>
    </source>
</evidence>
<organismHost>
    <name type="scientific">Ornithodoros moubata</name>
    <name type="common">Soft tick</name>
    <name type="synonym">Argasid tick</name>
    <dbReference type="NCBI Taxonomy" id="6938"/>
</organismHost>
<evidence type="ECO:0000313" key="13">
    <source>
        <dbReference type="EMBL" id="QIM09347.1"/>
    </source>
</evidence>
<accession>A0A3G1EV45</accession>
<dbReference type="EMBL" id="MN270975">
    <property type="protein sequence ID" value="QIM08182.1"/>
    <property type="molecule type" value="Genomic_DNA"/>
</dbReference>
<dbReference type="EMBL" id="MN270979">
    <property type="protein sequence ID" value="QIM09114.1"/>
    <property type="molecule type" value="Genomic_DNA"/>
</dbReference>
<evidence type="ECO:0000313" key="11">
    <source>
        <dbReference type="EMBL" id="QIM08881.1"/>
    </source>
</evidence>
<evidence type="ECO:0000313" key="4">
    <source>
        <dbReference type="EMBL" id="QIM07246.1"/>
    </source>
</evidence>
<reference evidence="14" key="3">
    <citation type="journal article" date="2020" name="Vaccines (Basel)">
        <title>African Swine Fever Circulation among Free-Ranging Pigs in Sardinia: Data from the Eradication Program.</title>
        <authorList>
            <person name="Franzoni G."/>
            <person name="Dei Giudici S."/>
            <person name="Loi F."/>
            <person name="Sanna D."/>
            <person name="Floris M."/>
            <person name="Fiori M."/>
            <person name="Sanna M.L."/>
            <person name="Madrau P."/>
            <person name="Scarpa F."/>
            <person name="Zinellu S."/>
            <person name="Giammarioli M."/>
            <person name="Cappai S."/>
            <person name="De Mia G.M."/>
            <person name="Laddomada A."/>
            <person name="Rolesu S."/>
            <person name="Oggiano A."/>
        </authorList>
    </citation>
    <scope>NUCLEOTIDE SEQUENCE [LARGE SCALE GENOMIC DNA]</scope>
    <source>
        <strain evidence="14">103917/18</strain>
        <strain evidence="15">55234/18</strain>
    </source>
</reference>
<dbReference type="EMBL" id="KX354450">
    <property type="protein sequence ID" value="AOO54440.1"/>
    <property type="molecule type" value="Genomic_DNA"/>
</dbReference>
<organism evidence="1">
    <name type="scientific">African swine fever virus</name>
    <name type="common">ASFV</name>
    <dbReference type="NCBI Taxonomy" id="10497"/>
    <lineage>
        <taxon>Viruses</taxon>
        <taxon>Varidnaviria</taxon>
        <taxon>Bamfordvirae</taxon>
        <taxon>Nucleocytoviricota</taxon>
        <taxon>Pokkesviricetes</taxon>
        <taxon>Asfuvirales</taxon>
        <taxon>Asfarviridae</taxon>
        <taxon>Asfivirus</taxon>
        <taxon>Asfivirus haemorrhagiae</taxon>
    </lineage>
</organism>
<dbReference type="RefSeq" id="YP_009703352.1">
    <property type="nucleotide sequence ID" value="NC_044955.1"/>
</dbReference>
<evidence type="ECO:0000313" key="2">
    <source>
        <dbReference type="EMBL" id="QIM06776.1"/>
    </source>
</evidence>
<protein>
    <submittedName>
        <fullName evidence="1">Uncharacterized protein</fullName>
    </submittedName>
</protein>
<dbReference type="EMBL" id="MT932579">
    <property type="protein sequence ID" value="QPL12041.1"/>
    <property type="molecule type" value="Genomic_DNA"/>
</dbReference>
<dbReference type="GeneID" id="41902160"/>
<organismHost>
    <name type="scientific">Ornithodoros</name>
    <name type="common">relapsing fever ticks</name>
    <dbReference type="NCBI Taxonomy" id="6937"/>
</organismHost>
<dbReference type="EMBL" id="MN270976">
    <property type="protein sequence ID" value="QIM08415.1"/>
    <property type="molecule type" value="Genomic_DNA"/>
</dbReference>
<evidence type="ECO:0000313" key="16">
    <source>
        <dbReference type="Proteomes" id="UP000500690"/>
    </source>
</evidence>
<dbReference type="Proteomes" id="UP000503066">
    <property type="component" value="Genome"/>
</dbReference>
<dbReference type="EMBL" id="MN270972">
    <property type="protein sequence ID" value="QIM07481.1"/>
    <property type="molecule type" value="Genomic_DNA"/>
</dbReference>
<organismHost>
    <name type="scientific">Phacochoerus africanus</name>
    <name type="common">Warthog</name>
    <dbReference type="NCBI Taxonomy" id="41426"/>
</organismHost>
<dbReference type="Proteomes" id="UP000266411">
    <property type="component" value="Segment"/>
</dbReference>
<dbReference type="Proteomes" id="UP000502885">
    <property type="component" value="Segment"/>
</dbReference>
<dbReference type="EMBL" id="MN270977">
    <property type="protein sequence ID" value="QIM08648.1"/>
    <property type="molecule type" value="Genomic_DNA"/>
</dbReference>
<evidence type="ECO:0000313" key="17">
    <source>
        <dbReference type="Proteomes" id="UP000500898"/>
    </source>
</evidence>
<organismHost>
    <name type="scientific">Sus scrofa</name>
    <name type="common">Pig</name>
    <dbReference type="NCBI Taxonomy" id="9823"/>
</organismHost>
<dbReference type="KEGG" id="vg:41902160"/>
<dbReference type="EMBL" id="MN270974">
    <property type="protein sequence ID" value="QIM07947.1"/>
    <property type="molecule type" value="Genomic_DNA"/>
</dbReference>
<gene>
    <name evidence="1" type="primary">URF37</name>
    <name evidence="2" type="synonym">URF037</name>
    <name evidence="1" type="ORF">AFSV47Ss_0135</name>
</gene>
<dbReference type="EMBL" id="MN270980">
    <property type="protein sequence ID" value="QIM09347.1"/>
    <property type="molecule type" value="Genomic_DNA"/>
</dbReference>
<dbReference type="Proteomes" id="UP000503294">
    <property type="component" value="Segment"/>
</dbReference>
<evidence type="ECO:0000313" key="1">
    <source>
        <dbReference type="EMBL" id="AOO54440.1"/>
    </source>
</evidence>
<dbReference type="Proteomes" id="UP000501990">
    <property type="component" value="Segment"/>
</dbReference>
<organismHost>
    <name type="scientific">Potamochoerus larvatus</name>
    <name type="common">Bushpig</name>
    <dbReference type="NCBI Taxonomy" id="273792"/>
</organismHost>
<dbReference type="EMBL" id="MN270971">
    <property type="protein sequence ID" value="QIM07246.1"/>
    <property type="molecule type" value="Genomic_DNA"/>
</dbReference>
<evidence type="ECO:0000313" key="15">
    <source>
        <dbReference type="EMBL" id="QPL12041.1"/>
    </source>
</evidence>
<reference evidence="16 17" key="2">
    <citation type="journal article" date="2020" name="Transbound. Emerg. Dis.">
        <title>The evolution of African swine fever virus in Sardinia (1978 to 2014) as revealed by whole genome sequencing and comparative analysis.</title>
        <authorList>
            <person name="Torresi C."/>
            <person name="Fiori M."/>
            <person name="Bertolotti L."/>
            <person name="Floris M."/>
            <person name="Colitti B."/>
            <person name="Giammarioli M."/>
            <person name="Dei Giudici S."/>
            <person name="Oggiano A."/>
            <person name="Malmberg M."/>
            <person name="De Mia G.M."/>
            <person name="Belak S."/>
            <person name="Granberg F."/>
        </authorList>
    </citation>
    <scope>NUCLEOTIDE SEQUENCE [LARGE SCALE GENOMIC DNA]</scope>
    <source>
        <strain evidence="4">139/Nu/1981</strain>
        <strain evidence="5">140/Or/1985</strain>
        <strain evidence="7">141/Nu/1990</strain>
        <strain evidence="8">142/Nu/1995</strain>
        <strain evidence="13">22653/Ca/2014</strain>
        <strain evidence="10">26/Ss/2004</strain>
        <strain evidence="2">56/Ca/1978</strain>
        <strain evidence="3">57/Ca/1979</strain>
        <strain evidence="9">60/Nu/1997</strain>
        <strain evidence="11">72407/Ss/2005</strain>
        <strain evidence="6">85/Ca/1985</strain>
        <strain evidence="12">97/Ot/2012</strain>
    </source>
</reference>
<dbReference type="Proteomes" id="UP000501465">
    <property type="component" value="Segment"/>
</dbReference>
<dbReference type="Proteomes" id="UP000500898">
    <property type="component" value="Segment"/>
</dbReference>
<reference evidence="1" key="1">
    <citation type="journal article" date="2016" name="Genome Announc.">
        <title>Complete genome sequence of an African swine fever virus isolate from Sardinia, Italy.</title>
        <authorList>
            <person name="Granberg F."/>
            <person name="Torresi C."/>
            <person name="Oggiano A."/>
            <person name="Malmberg M."/>
            <person name="Iscaro C."/>
            <person name="De Mia G.M."/>
            <person name="Sandor B."/>
        </authorList>
    </citation>
    <scope>NUCLEOTIDE SEQUENCE [LARGE SCALE GENOMIC DNA]</scope>
    <source>
        <strain evidence="1">47/Ss/2008</strain>
    </source>
</reference>
<dbReference type="EMBL" id="MN270970">
    <property type="protein sequence ID" value="QIM07011.1"/>
    <property type="molecule type" value="Genomic_DNA"/>
</dbReference>
<dbReference type="Proteomes" id="UP000502933">
    <property type="component" value="Segment"/>
</dbReference>
<dbReference type="Proteomes" id="UP000501487">
    <property type="component" value="Segment"/>
</dbReference>
<dbReference type="EMBL" id="MN270978">
    <property type="protein sequence ID" value="QIM08881.1"/>
    <property type="molecule type" value="Genomic_DNA"/>
</dbReference>
<dbReference type="Proteomes" id="UP000501683">
    <property type="component" value="Segment"/>
</dbReference>
<evidence type="ECO:0000313" key="8">
    <source>
        <dbReference type="EMBL" id="QIM08182.1"/>
    </source>
</evidence>